<dbReference type="EMBL" id="CP146022">
    <property type="protein sequence ID" value="WWQ67336.1"/>
    <property type="molecule type" value="Genomic_DNA"/>
</dbReference>
<proteinExistence type="predicted"/>
<organism evidence="1 2">
    <name type="scientific">Streptomyces citrinus</name>
    <dbReference type="NCBI Taxonomy" id="3118173"/>
    <lineage>
        <taxon>Bacteria</taxon>
        <taxon>Bacillati</taxon>
        <taxon>Actinomycetota</taxon>
        <taxon>Actinomycetes</taxon>
        <taxon>Kitasatosporales</taxon>
        <taxon>Streptomycetaceae</taxon>
        <taxon>Streptomyces</taxon>
    </lineage>
</organism>
<gene>
    <name evidence="1" type="ORF">V2W30_31060</name>
</gene>
<reference evidence="1" key="1">
    <citation type="journal article" date="2025" name="Int. J. Syst. Evol. Microbiol.">
        <title>Streptomyces citrinus sp. nov., with yellow diffusible pigment.</title>
        <authorList>
            <person name="He Y."/>
            <person name="Yang E."/>
            <person name="Xu J."/>
            <person name="Sun Y."/>
            <person name="Sun L."/>
        </authorList>
    </citation>
    <scope>NUCLEOTIDE SEQUENCE</scope>
    <source>
        <strain evidence="1">Q6</strain>
    </source>
</reference>
<evidence type="ECO:0000313" key="2">
    <source>
        <dbReference type="Proteomes" id="UP001432251"/>
    </source>
</evidence>
<keyword evidence="2" id="KW-1185">Reference proteome</keyword>
<protein>
    <submittedName>
        <fullName evidence="1">GTP-binding protein</fullName>
    </submittedName>
</protein>
<sequence length="448" mass="47767">MSTTTAAEELAGLSATTLLRFATAGSVDDGKSTLVGRLLHDSKSVLTDQLEAVEHASRSRGSAEPDLALLTDGLRAEREQGITIDVAYRYFATPRRRFILADTPGHVQYTRNMVTGASTADLAVVLVDARNGVIEQTRRHAAVAALLRVPHVVLAVNKMDLVEYKESVFAAIAEEFTAYAGHLGVPEITAIPISALAGDNVVEPSANMDWYGGPTVLEHLETVPVSHDLTSCHARLPVQYVIRPQTAEHPDYRGYAGQIAAGTFRVGESVTVLPSGRTSKIAGIDLLGQAVDVAWTPQSITLLLEDDIDISRGDLIVPSGDAPATSQDVEATVCHVADTPLTVGQRVLLKHTTRTVKAIVKEIPSRLTLDDLSQHPDPGQLVANDIGLVKVRTAEPLALDSYADSRRTGSFLLIDPADGTTLAAGMAGESFASAEDPKSLVDDEGWDF</sequence>
<dbReference type="Proteomes" id="UP001432251">
    <property type="component" value="Chromosome"/>
</dbReference>
<evidence type="ECO:0000313" key="1">
    <source>
        <dbReference type="EMBL" id="WWQ67336.1"/>
    </source>
</evidence>
<accession>A0ACD5AJD8</accession>
<name>A0ACD5AJD8_9ACTN</name>